<dbReference type="AlphaFoldDB" id="A0A4R6BXZ7"/>
<gene>
    <name evidence="9" type="ORF">ERX29_00610</name>
</gene>
<dbReference type="OrthoDB" id="9813074at2"/>
<dbReference type="EMBL" id="SCWB01000001">
    <property type="protein sequence ID" value="TDM13138.1"/>
    <property type="molecule type" value="Genomic_DNA"/>
</dbReference>
<dbReference type="SUPFAM" id="SSF48452">
    <property type="entry name" value="TPR-like"/>
    <property type="match status" value="1"/>
</dbReference>
<feature type="transmembrane region" description="Helical" evidence="7">
    <location>
        <begin position="261"/>
        <end position="282"/>
    </location>
</feature>
<comment type="similarity">
    <text evidence="2">Belongs to the peptidase S54 family.</text>
</comment>
<feature type="transmembrane region" description="Helical" evidence="7">
    <location>
        <begin position="339"/>
        <end position="358"/>
    </location>
</feature>
<feature type="transmembrane region" description="Helical" evidence="7">
    <location>
        <begin position="205"/>
        <end position="225"/>
    </location>
</feature>
<dbReference type="Pfam" id="PF01694">
    <property type="entry name" value="Rhomboid"/>
    <property type="match status" value="1"/>
</dbReference>
<proteinExistence type="inferred from homology"/>
<keyword evidence="3 7" id="KW-0812">Transmembrane</keyword>
<dbReference type="SUPFAM" id="SSF144091">
    <property type="entry name" value="Rhomboid-like"/>
    <property type="match status" value="1"/>
</dbReference>
<evidence type="ECO:0000313" key="9">
    <source>
        <dbReference type="EMBL" id="TDM13138.1"/>
    </source>
</evidence>
<dbReference type="InterPro" id="IPR050925">
    <property type="entry name" value="Rhomboid_protease_S54"/>
</dbReference>
<keyword evidence="5 7" id="KW-1133">Transmembrane helix</keyword>
<dbReference type="GO" id="GO:0006508">
    <property type="term" value="P:proteolysis"/>
    <property type="evidence" value="ECO:0007669"/>
    <property type="project" value="UniProtKB-KW"/>
</dbReference>
<feature type="transmembrane region" description="Helical" evidence="7">
    <location>
        <begin position="237"/>
        <end position="255"/>
    </location>
</feature>
<dbReference type="Proteomes" id="UP000294802">
    <property type="component" value="Unassembled WGS sequence"/>
</dbReference>
<reference evidence="9 10" key="1">
    <citation type="submission" date="2019-01" db="EMBL/GenBank/DDBJ databases">
        <title>Draft genome sequences of the type strains of six Macrococcus species.</title>
        <authorList>
            <person name="Mazhar S."/>
            <person name="Altermann E."/>
            <person name="Hill C."/>
            <person name="Mcauliffe O."/>
        </authorList>
    </citation>
    <scope>NUCLEOTIDE SEQUENCE [LARGE SCALE GENOMIC DNA]</scope>
    <source>
        <strain evidence="9 10">CCM4815</strain>
    </source>
</reference>
<dbReference type="InterPro" id="IPR035952">
    <property type="entry name" value="Rhomboid-like_sf"/>
</dbReference>
<keyword evidence="9" id="KW-0645">Protease</keyword>
<comment type="caution">
    <text evidence="9">The sequence shown here is derived from an EMBL/GenBank/DDBJ whole genome shotgun (WGS) entry which is preliminary data.</text>
</comment>
<feature type="transmembrane region" description="Helical" evidence="7">
    <location>
        <begin position="152"/>
        <end position="172"/>
    </location>
</feature>
<evidence type="ECO:0000256" key="4">
    <source>
        <dbReference type="ARBA" id="ARBA00022801"/>
    </source>
</evidence>
<evidence type="ECO:0000256" key="6">
    <source>
        <dbReference type="ARBA" id="ARBA00023136"/>
    </source>
</evidence>
<dbReference type="GO" id="GO:0004252">
    <property type="term" value="F:serine-type endopeptidase activity"/>
    <property type="evidence" value="ECO:0007669"/>
    <property type="project" value="InterPro"/>
</dbReference>
<evidence type="ECO:0000313" key="10">
    <source>
        <dbReference type="Proteomes" id="UP000294802"/>
    </source>
</evidence>
<keyword evidence="4" id="KW-0378">Hydrolase</keyword>
<feature type="transmembrane region" description="Helical" evidence="7">
    <location>
        <begin position="313"/>
        <end position="332"/>
    </location>
</feature>
<dbReference type="PANTHER" id="PTHR43731:SF14">
    <property type="entry name" value="PRESENILIN-ASSOCIATED RHOMBOID-LIKE PROTEIN, MITOCHONDRIAL"/>
    <property type="match status" value="1"/>
</dbReference>
<comment type="subcellular location">
    <subcellularLocation>
        <location evidence="1">Membrane</location>
        <topology evidence="1">Multi-pass membrane protein</topology>
    </subcellularLocation>
</comment>
<accession>A0A4R6BXZ7</accession>
<name>A0A4R6BXZ7_9STAP</name>
<keyword evidence="6 7" id="KW-0472">Membrane</keyword>
<sequence length="478" mass="55028">MITKKQIWQSIYHIIKYSDYELAYINDEESDIILENKNKKELIRFISEKQNVQSLTFLIDKMKDNLDVFNSQLNYIPQKIHLLLLDQEVPGIANDRLVKVKSIHTQRDLDHLTISMPYRVLAGRFKSKPMSQETYRSKVIKNNFIDLAMVKFAPATLLLIVINVIVYLFTFITGRMQNGSHLIDRGGLTHFNFVHGDYYRVITSMFLHFDFSHLIFNMMTLFIFGKLIEYLFGVQRYLLIYFTGGLIGNLISLSFDTTSISAGASGAISGLLGALVAYFIFSSKFERKFIIQTILGMIIYLLITNVFAQVNNFAHFGGLFGGFLTALLIYVFNKNRNYFYMLLVGTIIIITLLLMNIFSQQQNHIYNMQAHKAMEQGNFKQAATILQDTFDNGYENEETYLLSGLVSAHESNVTEAMSVWKKGLKKFPNSPSLNYQMALGMRATDNYSKARTYLHKAMEQENNAAFKRLDDEIKVFDN</sequence>
<feature type="transmembrane region" description="Helical" evidence="7">
    <location>
        <begin position="289"/>
        <end position="307"/>
    </location>
</feature>
<dbReference type="Gene3D" id="1.25.40.10">
    <property type="entry name" value="Tetratricopeptide repeat domain"/>
    <property type="match status" value="1"/>
</dbReference>
<dbReference type="GO" id="GO:0016020">
    <property type="term" value="C:membrane"/>
    <property type="evidence" value="ECO:0007669"/>
    <property type="project" value="UniProtKB-SubCell"/>
</dbReference>
<evidence type="ECO:0000256" key="5">
    <source>
        <dbReference type="ARBA" id="ARBA00022989"/>
    </source>
</evidence>
<dbReference type="Gene3D" id="1.20.1540.10">
    <property type="entry name" value="Rhomboid-like"/>
    <property type="match status" value="1"/>
</dbReference>
<dbReference type="InterPro" id="IPR011990">
    <property type="entry name" value="TPR-like_helical_dom_sf"/>
</dbReference>
<dbReference type="RefSeq" id="WP_133442741.1">
    <property type="nucleotide sequence ID" value="NZ_SCWB01000001.1"/>
</dbReference>
<dbReference type="PANTHER" id="PTHR43731">
    <property type="entry name" value="RHOMBOID PROTEASE"/>
    <property type="match status" value="1"/>
</dbReference>
<feature type="domain" description="Peptidase S54 rhomboid" evidence="8">
    <location>
        <begin position="196"/>
        <end position="329"/>
    </location>
</feature>
<protein>
    <submittedName>
        <fullName evidence="9">Rhomboid family intramembrane serine protease</fullName>
    </submittedName>
</protein>
<organism evidence="9 10">
    <name type="scientific">Macrococcus lamae</name>
    <dbReference type="NCBI Taxonomy" id="198484"/>
    <lineage>
        <taxon>Bacteria</taxon>
        <taxon>Bacillati</taxon>
        <taxon>Bacillota</taxon>
        <taxon>Bacilli</taxon>
        <taxon>Bacillales</taxon>
        <taxon>Staphylococcaceae</taxon>
        <taxon>Macrococcus</taxon>
    </lineage>
</organism>
<evidence type="ECO:0000256" key="2">
    <source>
        <dbReference type="ARBA" id="ARBA00009045"/>
    </source>
</evidence>
<evidence type="ECO:0000259" key="8">
    <source>
        <dbReference type="Pfam" id="PF01694"/>
    </source>
</evidence>
<keyword evidence="10" id="KW-1185">Reference proteome</keyword>
<dbReference type="InterPro" id="IPR022764">
    <property type="entry name" value="Peptidase_S54_rhomboid_dom"/>
</dbReference>
<evidence type="ECO:0000256" key="1">
    <source>
        <dbReference type="ARBA" id="ARBA00004141"/>
    </source>
</evidence>
<evidence type="ECO:0000256" key="3">
    <source>
        <dbReference type="ARBA" id="ARBA00022692"/>
    </source>
</evidence>
<evidence type="ECO:0000256" key="7">
    <source>
        <dbReference type="SAM" id="Phobius"/>
    </source>
</evidence>